<dbReference type="GeneID" id="2868526"/>
<feature type="region of interest" description="Disordered" evidence="1">
    <location>
        <begin position="204"/>
        <end position="226"/>
    </location>
</feature>
<dbReference type="AlphaFoldDB" id="Q5ASV4"/>
<gene>
    <name evidence="2" type="ORF">ANIA_08626</name>
</gene>
<proteinExistence type="predicted"/>
<feature type="region of interest" description="Disordered" evidence="1">
    <location>
        <begin position="331"/>
        <end position="388"/>
    </location>
</feature>
<dbReference type="InParanoid" id="Q5ASV4"/>
<dbReference type="KEGG" id="ani:ANIA_08626"/>
<evidence type="ECO:0000313" key="3">
    <source>
        <dbReference type="Proteomes" id="UP000000560"/>
    </source>
</evidence>
<evidence type="ECO:0000256" key="1">
    <source>
        <dbReference type="SAM" id="MobiDB-lite"/>
    </source>
</evidence>
<dbReference type="VEuPathDB" id="FungiDB:AN8626"/>
<protein>
    <submittedName>
        <fullName evidence="2">Uncharacterized protein</fullName>
    </submittedName>
</protein>
<organism evidence="2 3">
    <name type="scientific">Emericella nidulans (strain FGSC A4 / ATCC 38163 / CBS 112.46 / NRRL 194 / M139)</name>
    <name type="common">Aspergillus nidulans</name>
    <dbReference type="NCBI Taxonomy" id="227321"/>
    <lineage>
        <taxon>Eukaryota</taxon>
        <taxon>Fungi</taxon>
        <taxon>Dikarya</taxon>
        <taxon>Ascomycota</taxon>
        <taxon>Pezizomycotina</taxon>
        <taxon>Eurotiomycetes</taxon>
        <taxon>Eurotiomycetidae</taxon>
        <taxon>Eurotiales</taxon>
        <taxon>Aspergillaceae</taxon>
        <taxon>Aspergillus</taxon>
        <taxon>Aspergillus subgen. Nidulantes</taxon>
    </lineage>
</organism>
<feature type="compositionally biased region" description="Low complexity" evidence="1">
    <location>
        <begin position="334"/>
        <end position="355"/>
    </location>
</feature>
<accession>Q5ASV4</accession>
<feature type="compositionally biased region" description="Basic and acidic residues" evidence="1">
    <location>
        <begin position="121"/>
        <end position="134"/>
    </location>
</feature>
<accession>C8VAE3</accession>
<dbReference type="EMBL" id="BN001303">
    <property type="protein sequence ID" value="CBF78303.1"/>
    <property type="molecule type" value="Genomic_DNA"/>
</dbReference>
<sequence length="588" mass="66341">MSLLSSRMLRLPREDGSKTARPGPRCFTSAYELEGLTLSDLCSKRFTEGQQKGISDICLYPITTHSKAVLFCRHSPNFSYGWFYIVNDWVNTLPFICFAVGASEYVDHSNQHRSFTSSPQKMERVNARDEHSSDIDSLSNARTTKTTKKPFNLEQYDSIEARTNRANISQRPTELSRQRADKEAQCGHQTYDAVNTRVVYNASSKPCSDGQSPVPFPGTGSDRQRNNQRVELGVHVLDLTYTEQSTLGLNRKSVKTSSPLFKFISFIASRQFDQYRQYIFDQHILKSTGSLTFLSRKLMGLLFRNEIAGRGASSLYIAPLECSSYSLGDDAASPKPVTRKPTPAAPTASSPIVTSFSRETVSNKPSNDARSWETTTSQATPTPKPSNAGYKQIQYKIVGYQGDGLEAPIVSTRPAGRPPSNTIYQIYVGIADETEEESEHYAVVVRTPPHFADPMGDCAWYHCIGWGIEETNHYRRVVDEPQPFKSSYLKRRIGVGIMTEAQRQDFRRAFRQTPPQSSEFFCIHFMRKLVKTGIIQPYQIQQIESEVGEPPAELEWDPDYCDSPDFGPETLDYEGNIPIFEMEDIDRV</sequence>
<dbReference type="HOGENOM" id="CLU_463817_0_0_1"/>
<reference evidence="3" key="2">
    <citation type="journal article" date="2009" name="Fungal Genet. Biol.">
        <title>The 2008 update of the Aspergillus nidulans genome annotation: a community effort.</title>
        <authorList>
            <person name="Wortman J.R."/>
            <person name="Gilsenan J.M."/>
            <person name="Joardar V."/>
            <person name="Deegan J."/>
            <person name="Clutterbuck J."/>
            <person name="Andersen M.R."/>
            <person name="Archer D."/>
            <person name="Bencina M."/>
            <person name="Braus G."/>
            <person name="Coutinho P."/>
            <person name="von Dohren H."/>
            <person name="Doonan J."/>
            <person name="Driessen A.J."/>
            <person name="Durek P."/>
            <person name="Espeso E."/>
            <person name="Fekete E."/>
            <person name="Flipphi M."/>
            <person name="Estrada C.G."/>
            <person name="Geysens S."/>
            <person name="Goldman G."/>
            <person name="de Groot P.W."/>
            <person name="Hansen K."/>
            <person name="Harris S.D."/>
            <person name="Heinekamp T."/>
            <person name="Helmstaedt K."/>
            <person name="Henrissat B."/>
            <person name="Hofmann G."/>
            <person name="Homan T."/>
            <person name="Horio T."/>
            <person name="Horiuchi H."/>
            <person name="James S."/>
            <person name="Jones M."/>
            <person name="Karaffa L."/>
            <person name="Karanyi Z."/>
            <person name="Kato M."/>
            <person name="Keller N."/>
            <person name="Kelly D.E."/>
            <person name="Kiel J.A."/>
            <person name="Kim J.M."/>
            <person name="van der Klei I.J."/>
            <person name="Klis F.M."/>
            <person name="Kovalchuk A."/>
            <person name="Krasevec N."/>
            <person name="Kubicek C.P."/>
            <person name="Liu B."/>
            <person name="Maccabe A."/>
            <person name="Meyer V."/>
            <person name="Mirabito P."/>
            <person name="Miskei M."/>
            <person name="Mos M."/>
            <person name="Mullins J."/>
            <person name="Nelson D.R."/>
            <person name="Nielsen J."/>
            <person name="Oakley B.R."/>
            <person name="Osmani S.A."/>
            <person name="Pakula T."/>
            <person name="Paszewski A."/>
            <person name="Paulsen I."/>
            <person name="Pilsyk S."/>
            <person name="Pocsi I."/>
            <person name="Punt P.J."/>
            <person name="Ram A.F."/>
            <person name="Ren Q."/>
            <person name="Robellet X."/>
            <person name="Robson G."/>
            <person name="Seiboth B."/>
            <person name="van Solingen P."/>
            <person name="Specht T."/>
            <person name="Sun J."/>
            <person name="Taheri-Talesh N."/>
            <person name="Takeshita N."/>
            <person name="Ussery D."/>
            <person name="vanKuyk P.A."/>
            <person name="Visser H."/>
            <person name="van de Vondervoort P.J."/>
            <person name="de Vries R.P."/>
            <person name="Walton J."/>
            <person name="Xiang X."/>
            <person name="Xiong Y."/>
            <person name="Zeng A.P."/>
            <person name="Brandt B.W."/>
            <person name="Cornell M.J."/>
            <person name="van den Hondel C.A."/>
            <person name="Visser J."/>
            <person name="Oliver S.G."/>
            <person name="Turner G."/>
        </authorList>
    </citation>
    <scope>GENOME REANNOTATION</scope>
    <source>
        <strain evidence="3">FGSC A4 / ATCC 38163 / CBS 112.46 / NRRL 194 / M139</strain>
    </source>
</reference>
<evidence type="ECO:0000313" key="2">
    <source>
        <dbReference type="EMBL" id="CBF78303.1"/>
    </source>
</evidence>
<feature type="compositionally biased region" description="Polar residues" evidence="1">
    <location>
        <begin position="356"/>
        <end position="381"/>
    </location>
</feature>
<keyword evidence="3" id="KW-1185">Reference proteome</keyword>
<dbReference type="Proteomes" id="UP000000560">
    <property type="component" value="Chromosome III"/>
</dbReference>
<feature type="region of interest" description="Disordered" evidence="1">
    <location>
        <begin position="112"/>
        <end position="141"/>
    </location>
</feature>
<dbReference type="RefSeq" id="XP_681895.1">
    <property type="nucleotide sequence ID" value="XM_676803.1"/>
</dbReference>
<reference evidence="3" key="1">
    <citation type="journal article" date="2005" name="Nature">
        <title>Sequencing of Aspergillus nidulans and comparative analysis with A. fumigatus and A. oryzae.</title>
        <authorList>
            <person name="Galagan J.E."/>
            <person name="Calvo S.E."/>
            <person name="Cuomo C."/>
            <person name="Ma L.J."/>
            <person name="Wortman J.R."/>
            <person name="Batzoglou S."/>
            <person name="Lee S.I."/>
            <person name="Basturkmen M."/>
            <person name="Spevak C.C."/>
            <person name="Clutterbuck J."/>
            <person name="Kapitonov V."/>
            <person name="Jurka J."/>
            <person name="Scazzocchio C."/>
            <person name="Farman M."/>
            <person name="Butler J."/>
            <person name="Purcell S."/>
            <person name="Harris S."/>
            <person name="Braus G.H."/>
            <person name="Draht O."/>
            <person name="Busch S."/>
            <person name="D'Enfert C."/>
            <person name="Bouchier C."/>
            <person name="Goldman G.H."/>
            <person name="Bell-Pedersen D."/>
            <person name="Griffiths-Jones S."/>
            <person name="Doonan J.H."/>
            <person name="Yu J."/>
            <person name="Vienken K."/>
            <person name="Pain A."/>
            <person name="Freitag M."/>
            <person name="Selker E.U."/>
            <person name="Archer D.B."/>
            <person name="Penalva M.A."/>
            <person name="Oakley B.R."/>
            <person name="Momany M."/>
            <person name="Tanaka T."/>
            <person name="Kumagai T."/>
            <person name="Asai K."/>
            <person name="Machida M."/>
            <person name="Nierman W.C."/>
            <person name="Denning D.W."/>
            <person name="Caddick M."/>
            <person name="Hynes M."/>
            <person name="Paoletti M."/>
            <person name="Fischer R."/>
            <person name="Miller B."/>
            <person name="Dyer P."/>
            <person name="Sachs M.S."/>
            <person name="Osmani S.A."/>
            <person name="Birren B.W."/>
        </authorList>
    </citation>
    <scope>NUCLEOTIDE SEQUENCE [LARGE SCALE GENOMIC DNA]</scope>
    <source>
        <strain evidence="3">FGSC A4 / ATCC 38163 / CBS 112.46 / NRRL 194 / M139</strain>
    </source>
</reference>
<name>Q5ASV4_EMENI</name>
<dbReference type="OrthoDB" id="10632216at2759"/>